<evidence type="ECO:0000256" key="1">
    <source>
        <dbReference type="SAM" id="MobiDB-lite"/>
    </source>
</evidence>
<organism evidence="2 3">
    <name type="scientific">Pleurotus ostreatus</name>
    <name type="common">Oyster mushroom</name>
    <name type="synonym">White-rot fungus</name>
    <dbReference type="NCBI Taxonomy" id="5322"/>
    <lineage>
        <taxon>Eukaryota</taxon>
        <taxon>Fungi</taxon>
        <taxon>Dikarya</taxon>
        <taxon>Basidiomycota</taxon>
        <taxon>Agaricomycotina</taxon>
        <taxon>Agaricomycetes</taxon>
        <taxon>Agaricomycetidae</taxon>
        <taxon>Agaricales</taxon>
        <taxon>Pleurotineae</taxon>
        <taxon>Pleurotaceae</taxon>
        <taxon>Pleurotus</taxon>
    </lineage>
</organism>
<dbReference type="VEuPathDB" id="FungiDB:PC9H_004399"/>
<proteinExistence type="predicted"/>
<evidence type="ECO:0000313" key="3">
    <source>
        <dbReference type="Proteomes" id="UP000623687"/>
    </source>
</evidence>
<dbReference type="AlphaFoldDB" id="A0A8H7DW64"/>
<accession>A0A8H7DW64</accession>
<name>A0A8H7DW64_PLEOS</name>
<dbReference type="OrthoDB" id="3013020at2759"/>
<protein>
    <submittedName>
        <fullName evidence="2">Uncharacterized protein</fullName>
    </submittedName>
</protein>
<keyword evidence="3" id="KW-1185">Reference proteome</keyword>
<dbReference type="RefSeq" id="XP_036635456.1">
    <property type="nucleotide sequence ID" value="XM_036773983.1"/>
</dbReference>
<feature type="compositionally biased region" description="Polar residues" evidence="1">
    <location>
        <begin position="35"/>
        <end position="45"/>
    </location>
</feature>
<reference evidence="2" key="1">
    <citation type="submission" date="2019-07" db="EMBL/GenBank/DDBJ databases">
        <authorList>
            <person name="Palmer J.M."/>
        </authorList>
    </citation>
    <scope>NUCLEOTIDE SEQUENCE</scope>
    <source>
        <strain evidence="2">PC9</strain>
    </source>
</reference>
<evidence type="ECO:0000313" key="2">
    <source>
        <dbReference type="EMBL" id="KAF7437557.1"/>
    </source>
</evidence>
<dbReference type="GeneID" id="59374217"/>
<feature type="region of interest" description="Disordered" evidence="1">
    <location>
        <begin position="33"/>
        <end position="61"/>
    </location>
</feature>
<gene>
    <name evidence="2" type="ORF">PC9H_004399</name>
</gene>
<dbReference type="Proteomes" id="UP000623687">
    <property type="component" value="Unassembled WGS sequence"/>
</dbReference>
<comment type="caution">
    <text evidence="2">The sequence shown here is derived from an EMBL/GenBank/DDBJ whole genome shotgun (WGS) entry which is preliminary data.</text>
</comment>
<dbReference type="EMBL" id="JACETU010000002">
    <property type="protein sequence ID" value="KAF7437557.1"/>
    <property type="molecule type" value="Genomic_DNA"/>
</dbReference>
<sequence>MENQYTSPQGQFYFHPGHPATPIQIYSPQYHHQAYGNSQPSTPTPSLLRRSHSEASFGRPVRRYRTTQQKLETYLVLLIDHEWTIGDLLYHLFNFEAGSKKSGPLRSERHAQMVSKFLRGECDFGVGVILDLWLRSPSAIPAEGVEEEGKLYLTTAEYHKLKSAWPAITTLAAHLVYKQFDKELRQVVKKKSGLHTFSTNGSPVPLDNYGSKTFLSAVNTFKKVQPLTWDIILRLATPTPRRKAGQEVIVRRIERPPELVAAELLSSLAFTRNRYAKLVPASISFLYFACSANRYMYSLGSRIAMTTSYHAVYEALKKQAAHDQEAVRKLGSSLTTAIMLCLDNVQVYVNPRDPRLARQAHMLHGTAGTGFVVENFNPSALDLSKKHARLAENKRKDLTCGGIWANINHQHLDTVCIIQWLHTLVEYVPQLSSYKSAVQNLYAGDDKQ</sequence>